<proteinExistence type="predicted"/>
<sequence>MVHNVEVQSAVSQARRLRAEYVAQLIRSLFVRTPAAPVHAKTA</sequence>
<comment type="caution">
    <text evidence="1">The sequence shown here is derived from an EMBL/GenBank/DDBJ whole genome shotgun (WGS) entry which is preliminary data.</text>
</comment>
<reference evidence="1 2" key="1">
    <citation type="submission" date="2023-09" db="EMBL/GenBank/DDBJ databases">
        <title>Xinfangfangia sedmenti sp. nov., isolated the sedment.</title>
        <authorList>
            <person name="Xu L."/>
        </authorList>
    </citation>
    <scope>NUCLEOTIDE SEQUENCE [LARGE SCALE GENOMIC DNA]</scope>
    <source>
        <strain evidence="1 2">LG-4</strain>
    </source>
</reference>
<dbReference type="InterPro" id="IPR058227">
    <property type="entry name" value="RSP_7527-like"/>
</dbReference>
<dbReference type="RefSeq" id="WP_310456055.1">
    <property type="nucleotide sequence ID" value="NZ_JAVKPH010000003.1"/>
</dbReference>
<protein>
    <submittedName>
        <fullName evidence="1">Uncharacterized protein</fullName>
    </submittedName>
</protein>
<name>A0ABU1F4L6_9RHOB</name>
<gene>
    <name evidence="1" type="ORF">RGD00_04275</name>
</gene>
<evidence type="ECO:0000313" key="1">
    <source>
        <dbReference type="EMBL" id="MDR5651807.1"/>
    </source>
</evidence>
<dbReference type="EMBL" id="JAVKPH010000003">
    <property type="protein sequence ID" value="MDR5651807.1"/>
    <property type="molecule type" value="Genomic_DNA"/>
</dbReference>
<evidence type="ECO:0000313" key="2">
    <source>
        <dbReference type="Proteomes" id="UP001247754"/>
    </source>
</evidence>
<organism evidence="1 2">
    <name type="scientific">Ruixingdingia sedimenti</name>
    <dbReference type="NCBI Taxonomy" id="3073604"/>
    <lineage>
        <taxon>Bacteria</taxon>
        <taxon>Pseudomonadati</taxon>
        <taxon>Pseudomonadota</taxon>
        <taxon>Alphaproteobacteria</taxon>
        <taxon>Rhodobacterales</taxon>
        <taxon>Paracoccaceae</taxon>
        <taxon>Ruixingdingia</taxon>
    </lineage>
</organism>
<accession>A0ABU1F4L6</accession>
<keyword evidence="2" id="KW-1185">Reference proteome</keyword>
<dbReference type="Proteomes" id="UP001247754">
    <property type="component" value="Unassembled WGS sequence"/>
</dbReference>
<dbReference type="NCBIfam" id="NF046098">
    <property type="entry name" value="RSP_7527_fam"/>
    <property type="match status" value="1"/>
</dbReference>